<dbReference type="InterPro" id="IPR038765">
    <property type="entry name" value="Papain-like_cys_pep_sf"/>
</dbReference>
<organism evidence="2 3">
    <name type="scientific">Falsihalocynthiibacter arcticus</name>
    <dbReference type="NCBI Taxonomy" id="1579316"/>
    <lineage>
        <taxon>Bacteria</taxon>
        <taxon>Pseudomonadati</taxon>
        <taxon>Pseudomonadota</taxon>
        <taxon>Alphaproteobacteria</taxon>
        <taxon>Rhodobacterales</taxon>
        <taxon>Roseobacteraceae</taxon>
        <taxon>Falsihalocynthiibacter</taxon>
    </lineage>
</organism>
<proteinExistence type="predicted"/>
<reference evidence="2 3" key="1">
    <citation type="submission" date="2016-02" db="EMBL/GenBank/DDBJ databases">
        <title>Complete genome sequence of Halocynthiibacter arcticus PAMC 20958t from arctic marine sediment.</title>
        <authorList>
            <person name="Lee Y.M."/>
            <person name="Baek K."/>
            <person name="Lee H.K."/>
            <person name="Shin S.C."/>
        </authorList>
    </citation>
    <scope>NUCLEOTIDE SEQUENCE [LARGE SCALE GENOMIC DNA]</scope>
    <source>
        <strain evidence="2">PAMC 20958</strain>
    </source>
</reference>
<dbReference type="PANTHER" id="PTHR33490:SF6">
    <property type="entry name" value="SLL1049 PROTEIN"/>
    <property type="match status" value="1"/>
</dbReference>
<name>A0A126V492_9RHOB</name>
<accession>A0A126V492</accession>
<dbReference type="InterPro" id="IPR002931">
    <property type="entry name" value="Transglutaminase-like"/>
</dbReference>
<dbReference type="STRING" id="1579316.RC74_18415"/>
<dbReference type="PANTHER" id="PTHR33490">
    <property type="entry name" value="BLR5614 PROTEIN-RELATED"/>
    <property type="match status" value="1"/>
</dbReference>
<dbReference type="SUPFAM" id="SSF54001">
    <property type="entry name" value="Cysteine proteinases"/>
    <property type="match status" value="1"/>
</dbReference>
<evidence type="ECO:0000259" key="1">
    <source>
        <dbReference type="SMART" id="SM00460"/>
    </source>
</evidence>
<dbReference type="EMBL" id="CP014327">
    <property type="protein sequence ID" value="AML52967.1"/>
    <property type="molecule type" value="Genomic_DNA"/>
</dbReference>
<gene>
    <name evidence="2" type="ORF">RC74_18415</name>
</gene>
<dbReference type="KEGG" id="hat:RC74_18415"/>
<dbReference type="Pfam" id="PF01841">
    <property type="entry name" value="Transglut_core"/>
    <property type="match status" value="1"/>
</dbReference>
<protein>
    <submittedName>
        <fullName evidence="2">Transglutaminase</fullName>
    </submittedName>
</protein>
<evidence type="ECO:0000313" key="3">
    <source>
        <dbReference type="Proteomes" id="UP000070371"/>
    </source>
</evidence>
<dbReference type="InterPro" id="IPR013589">
    <property type="entry name" value="Bac_transglu_N"/>
</dbReference>
<dbReference type="OrthoDB" id="9804023at2"/>
<dbReference type="SMART" id="SM00460">
    <property type="entry name" value="TGc"/>
    <property type="match status" value="1"/>
</dbReference>
<dbReference type="Proteomes" id="UP000070371">
    <property type="component" value="Chromosome"/>
</dbReference>
<keyword evidence="3" id="KW-1185">Reference proteome</keyword>
<dbReference type="Gene3D" id="3.10.620.30">
    <property type="match status" value="1"/>
</dbReference>
<dbReference type="Pfam" id="PF08379">
    <property type="entry name" value="Bact_transglu_N"/>
    <property type="match status" value="1"/>
</dbReference>
<sequence>MKLKIIHTTKYTYDAPVSYGLQQVRLTPVSSKNQTVLDWNVALTGATKELAFEDQYQNQTLLLQVEPGAREVSVEVSGHVETHSTYGIYGKDYGTVPLWHFRQSTPRTHAGENVHALAKQIASTDDTLSALHDLSKAIVDIVPYGEAQTSAGTTAEQALIAKGGVCQDHAQIFVSAARVAGVPARYVSGYLMMNDRVDQDASHAWAEAYLDGLGWVGFDVSNGISPDERYVRIATGLDSRDAAPLTGMRMGASTESMIVLLQVQQ</sequence>
<feature type="domain" description="Transglutaminase-like" evidence="1">
    <location>
        <begin position="158"/>
        <end position="222"/>
    </location>
</feature>
<dbReference type="RefSeq" id="WP_039001590.1">
    <property type="nucleotide sequence ID" value="NZ_CP014327.1"/>
</dbReference>
<evidence type="ECO:0000313" key="2">
    <source>
        <dbReference type="EMBL" id="AML52967.1"/>
    </source>
</evidence>
<dbReference type="AlphaFoldDB" id="A0A126V492"/>